<feature type="region of interest" description="Disordered" evidence="2">
    <location>
        <begin position="488"/>
        <end position="534"/>
    </location>
</feature>
<organism evidence="3 4">
    <name type="scientific">Tritrichomonas musculus</name>
    <dbReference type="NCBI Taxonomy" id="1915356"/>
    <lineage>
        <taxon>Eukaryota</taxon>
        <taxon>Metamonada</taxon>
        <taxon>Parabasalia</taxon>
        <taxon>Tritrichomonadida</taxon>
        <taxon>Tritrichomonadidae</taxon>
        <taxon>Tritrichomonas</taxon>
    </lineage>
</organism>
<feature type="coiled-coil region" evidence="1">
    <location>
        <begin position="575"/>
        <end position="616"/>
    </location>
</feature>
<feature type="compositionally biased region" description="Basic and acidic residues" evidence="2">
    <location>
        <begin position="904"/>
        <end position="925"/>
    </location>
</feature>
<evidence type="ECO:0000256" key="1">
    <source>
        <dbReference type="SAM" id="Coils"/>
    </source>
</evidence>
<keyword evidence="1" id="KW-0175">Coiled coil</keyword>
<feature type="region of interest" description="Disordered" evidence="2">
    <location>
        <begin position="904"/>
        <end position="932"/>
    </location>
</feature>
<evidence type="ECO:0000256" key="2">
    <source>
        <dbReference type="SAM" id="MobiDB-lite"/>
    </source>
</evidence>
<proteinExistence type="predicted"/>
<gene>
    <name evidence="3" type="ORF">M9Y10_008367</name>
</gene>
<feature type="coiled-coil region" evidence="1">
    <location>
        <begin position="944"/>
        <end position="1006"/>
    </location>
</feature>
<sequence length="1016" mass="119290">MDKLPPSMLSIIDGYVKPLEEAKTQLENENQALRERLNVYQSGNQFSRDDYYRLETQLRDEIDKNSRLTRQYRELEATLQTLRTKSQSLESQLSRVNTEINSGVQKNKNNEDQISDLKKKVLEYEKSEKKQRDETFRLIEEKSILNDYINSLSKQNDDLAAAVEQLLSRDIELNKILTERTQSCSEANEKASKYKERCNKLERQLLKVKKGSKVVIEETENNDPDQNADVTTNYLNAQAELEDSKEKIKELKIRILALEEEERRNDRLTEALKQRNITIDKLQKQVDEKEQQILEFNKSKKDLIQRVETYRQLAEERYKENTNEMEELREQMKIYKENYEIADKRVRKLEEESGQKMREADELRKLLDQKLEGTHGLRNVVNEMKELRAMLDVRDRHIADLVSQLNSMDKIMIGLSRQVDPNFDINTFLKTYNTEEFDDEKLRTEKASLDLAKKIQMMKDRGPAAQIKVVLNKDQRPIKTVVYEGDQESFSVNSPQHHKNTHRASDANPSDSIWIPPKQRKKFGQKRYKPTDDNEKEKTKIITTFNEIGIQADSFGEIDDDFTEGFQGSDRDEWVVNLRRKYMAVVKERDDLKKRLAELMADFEKLQNEHKLLQLDMEESGKSGKKQGLDHSLSKSSYNLEFPSSPLATKPYDRSNLTDRASQTKKHKFNIDHQLIYNYHKKMHLTRVNLGSDPKNCVILPSEEDRAIFNAKQDALRAELKKVRKEASEYKNLLDQLRLELSQLLEIKDRMQDTIDRLNKQLMDERERYKENLIQFRNEADRAAESKVKEALDVHKVQNRLSNDLLNLDDANLDNLSTRLKELNHMKSRLEDQLSEERASSQLAQKQCLRYQERLYAAEKERDQLKQELEQRKTDSKLTDYNAELHIRMKNLQKKCQDLKRENAELKQSRPARNDPKQGTEHPIDESDNEDTTNFKNYSLIRSTKSAEAKIMALRTQNEEMQLKLGKAQGTIDRLNQLLQRKEGQVEKLKEQASAFKHQIIAKQKEVNALRTKLKS</sequence>
<feature type="coiled-coil region" evidence="1">
    <location>
        <begin position="706"/>
        <end position="786"/>
    </location>
</feature>
<feature type="compositionally biased region" description="Basic and acidic residues" evidence="2">
    <location>
        <begin position="616"/>
        <end position="633"/>
    </location>
</feature>
<evidence type="ECO:0000313" key="3">
    <source>
        <dbReference type="EMBL" id="KAK8870484.1"/>
    </source>
</evidence>
<reference evidence="3 4" key="1">
    <citation type="submission" date="2024-04" db="EMBL/GenBank/DDBJ databases">
        <title>Tritrichomonas musculus Genome.</title>
        <authorList>
            <person name="Alves-Ferreira E."/>
            <person name="Grigg M."/>
            <person name="Lorenzi H."/>
            <person name="Galac M."/>
        </authorList>
    </citation>
    <scope>NUCLEOTIDE SEQUENCE [LARGE SCALE GENOMIC DNA]</scope>
    <source>
        <strain evidence="3 4">EAF2021</strain>
    </source>
</reference>
<dbReference type="EMBL" id="JAPFFF010000014">
    <property type="protein sequence ID" value="KAK8870484.1"/>
    <property type="molecule type" value="Genomic_DNA"/>
</dbReference>
<feature type="coiled-coil region" evidence="1">
    <location>
        <begin position="16"/>
        <end position="369"/>
    </location>
</feature>
<protein>
    <submittedName>
        <fullName evidence="3">Uncharacterized protein</fullName>
    </submittedName>
</protein>
<feature type="region of interest" description="Disordered" evidence="2">
    <location>
        <begin position="616"/>
        <end position="664"/>
    </location>
</feature>
<accession>A0ABR2IXX2</accession>
<feature type="compositionally biased region" description="Basic residues" evidence="2">
    <location>
        <begin position="518"/>
        <end position="528"/>
    </location>
</feature>
<comment type="caution">
    <text evidence="3">The sequence shown here is derived from an EMBL/GenBank/DDBJ whole genome shotgun (WGS) entry which is preliminary data.</text>
</comment>
<dbReference type="Proteomes" id="UP001470230">
    <property type="component" value="Unassembled WGS sequence"/>
</dbReference>
<keyword evidence="4" id="KW-1185">Reference proteome</keyword>
<name>A0ABR2IXX2_9EUKA</name>
<evidence type="ECO:0000313" key="4">
    <source>
        <dbReference type="Proteomes" id="UP001470230"/>
    </source>
</evidence>